<accession>A0A2M4DB06</accession>
<protein>
    <submittedName>
        <fullName evidence="1">Putative secreted protein</fullName>
    </submittedName>
</protein>
<proteinExistence type="predicted"/>
<sequence>MSVRSLGPSVWNRFIFAALHLNLANGNGRRCHIQDESITVLGRCTDGNGIGTEGCFLATRRARQRRRVRHRHPDATGLHRTQRVPTGNTIMVRSLSAHPTNTDFLGLLDCQIHAKVTDDGTEPIVPIDPGCGRRFVQYRRYGRTVARVLVQIVDVHLEPVHAVAKVAPIVRLGQQIRLLLCVRQRCLGFNQAIDHESSRLF</sequence>
<organism evidence="1">
    <name type="scientific">Anopheles darlingi</name>
    <name type="common">Mosquito</name>
    <dbReference type="NCBI Taxonomy" id="43151"/>
    <lineage>
        <taxon>Eukaryota</taxon>
        <taxon>Metazoa</taxon>
        <taxon>Ecdysozoa</taxon>
        <taxon>Arthropoda</taxon>
        <taxon>Hexapoda</taxon>
        <taxon>Insecta</taxon>
        <taxon>Pterygota</taxon>
        <taxon>Neoptera</taxon>
        <taxon>Endopterygota</taxon>
        <taxon>Diptera</taxon>
        <taxon>Nematocera</taxon>
        <taxon>Culicoidea</taxon>
        <taxon>Culicidae</taxon>
        <taxon>Anophelinae</taxon>
        <taxon>Anopheles</taxon>
    </lineage>
</organism>
<dbReference type="EMBL" id="GGFL01010586">
    <property type="protein sequence ID" value="MBW74764.1"/>
    <property type="molecule type" value="Transcribed_RNA"/>
</dbReference>
<reference evidence="1" key="1">
    <citation type="submission" date="2018-01" db="EMBL/GenBank/DDBJ databases">
        <title>An insight into the sialome of Amazonian anophelines.</title>
        <authorList>
            <person name="Ribeiro J.M."/>
            <person name="Scarpassa V."/>
            <person name="Calvo E."/>
        </authorList>
    </citation>
    <scope>NUCLEOTIDE SEQUENCE</scope>
</reference>
<name>A0A2M4DB06_ANODA</name>
<dbReference type="AlphaFoldDB" id="A0A2M4DB06"/>
<evidence type="ECO:0000313" key="1">
    <source>
        <dbReference type="EMBL" id="MBW74764.1"/>
    </source>
</evidence>